<dbReference type="EMBL" id="CP012559">
    <property type="protein sequence ID" value="ALB28365.1"/>
    <property type="molecule type" value="Genomic_DNA"/>
</dbReference>
<feature type="compositionally biased region" description="Polar residues" evidence="1">
    <location>
        <begin position="341"/>
        <end position="350"/>
    </location>
</feature>
<feature type="domain" description="DUF11" evidence="2">
    <location>
        <begin position="568"/>
        <end position="657"/>
    </location>
</feature>
<dbReference type="InterPro" id="IPR047589">
    <property type="entry name" value="DUF11_rpt"/>
</dbReference>
<reference evidence="3 4" key="1">
    <citation type="submission" date="2015-08" db="EMBL/GenBank/DDBJ databases">
        <title>Genomic sequence of Lactobacillus heilongjiangensis DSM 28069, isolated from Chinese traditional pickle.</title>
        <authorList>
            <person name="Jiang X."/>
            <person name="Zheng B."/>
            <person name="Cheng H."/>
        </authorList>
    </citation>
    <scope>NUCLEOTIDE SEQUENCE [LARGE SCALE GENOMIC DNA]</scope>
    <source>
        <strain evidence="3 4">DSM 28069</strain>
    </source>
</reference>
<name>A0A0K2LAR9_9LACO</name>
<dbReference type="SUPFAM" id="SSF49401">
    <property type="entry name" value="Bacterial adhesins"/>
    <property type="match status" value="1"/>
</dbReference>
<keyword evidence="4" id="KW-1185">Reference proteome</keyword>
<dbReference type="RefSeq" id="WP_041498753.1">
    <property type="nucleotide sequence ID" value="NZ_BJDV01000007.1"/>
</dbReference>
<dbReference type="PANTHER" id="PTHR34819">
    <property type="entry name" value="LARGE CYSTEINE-RICH PERIPLASMIC PROTEIN OMCB"/>
    <property type="match status" value="1"/>
</dbReference>
<dbReference type="InterPro" id="IPR008966">
    <property type="entry name" value="Adhesion_dom_sf"/>
</dbReference>
<feature type="domain" description="DUF11" evidence="2">
    <location>
        <begin position="423"/>
        <end position="528"/>
    </location>
</feature>
<dbReference type="KEGG" id="lhi:JP39_02615"/>
<dbReference type="Gene3D" id="2.60.40.740">
    <property type="match status" value="1"/>
</dbReference>
<sequence length="827" mass="88385">MKRNKLVTRILFVLFTALMMFLTVIQSQTMVKAATAQDYADAEKIFQKYDGITNWKLQSNSPSNSIGKIPIGGNISLGYTFGAARNSSGVVTSGDNTITKQSKSTMINSVPSISNGKINVFLIYGNKYYGILHQGANSYIGTGGTPQTASDSSIDYALLTGGSSTSNYYSGMNLLTGLNLIDSGAGIDKQYYTGTDANGAAAFKLLGYYSRRNVYVEIVLKASITGAPIVQRELYVYNPSTDKTSYTQFQTFYGEDTGLNPNNGDTTVDNVPMYAIGKGEGLYLMSGSNYNPASKLFVTNDVTGGFKDFMGRILTNPTDWSIKGKQNKSTSDITNPKIPWNGTSEGQNGDTADAAGTNLLKSNGYDVVNSAGLQDSAYTLRWPSTDLYGGQVAEYSSTIGATVAGYAIPIVSKTYTNLTSPGSTVNQVGDKLRFTLNVKNEGYQSSWSMTRILDKMPAGLTIDKSTTLSSIINGDNIDFNPNSSVGVGGSATFTFTATINNQAPYNTDENGNLTNTAQFTGNNVNQNDSKTYKSSIDIPVEAPKFKYRFTKLVRNDTTDPNGNFESRATGKKGDTIEYKVDFISNGTSTFNGANFADSLPEGLELVPGSVTMDGVAKNGLNFSVNPLSNNATHTILFKAKVTGIDASTASNTAYFNNVVTSSGQLNSISTEAPAIVDIEAAPLTTSFVEVPTTIDFGSVNSAGLERTLSNVSTTGKLVVTHSADTPFQVSVSYDNNGDQPIASNGTKLIQDGGESLLFNQAKSDADENWHSLTPDPVPIKSDGFSGSHTNYDLTDYIGAKKWKLRVPADSKAGSYSGQITWSINDTI</sequence>
<feature type="region of interest" description="Disordered" evidence="1">
    <location>
        <begin position="324"/>
        <end position="352"/>
    </location>
</feature>
<dbReference type="PANTHER" id="PTHR34819:SF3">
    <property type="entry name" value="CELL SURFACE PROTEIN"/>
    <property type="match status" value="1"/>
</dbReference>
<dbReference type="InterPro" id="IPR001434">
    <property type="entry name" value="OmcB-like_DUF11"/>
</dbReference>
<proteinExistence type="predicted"/>
<evidence type="ECO:0000313" key="3">
    <source>
        <dbReference type="EMBL" id="ALB28365.1"/>
    </source>
</evidence>
<dbReference type="Proteomes" id="UP000061546">
    <property type="component" value="Chromosome"/>
</dbReference>
<organism evidence="3 4">
    <name type="scientific">Companilactobacillus heilongjiangensis</name>
    <dbReference type="NCBI Taxonomy" id="1074467"/>
    <lineage>
        <taxon>Bacteria</taxon>
        <taxon>Bacillati</taxon>
        <taxon>Bacillota</taxon>
        <taxon>Bacilli</taxon>
        <taxon>Lactobacillales</taxon>
        <taxon>Lactobacillaceae</taxon>
        <taxon>Companilactobacillus</taxon>
    </lineage>
</organism>
<evidence type="ECO:0000256" key="1">
    <source>
        <dbReference type="SAM" id="MobiDB-lite"/>
    </source>
</evidence>
<accession>A0A0K2LAR9</accession>
<gene>
    <name evidence="3" type="ORF">JP39_02615</name>
</gene>
<evidence type="ECO:0000313" key="4">
    <source>
        <dbReference type="Proteomes" id="UP000061546"/>
    </source>
</evidence>
<dbReference type="Pfam" id="PF01345">
    <property type="entry name" value="DUF11"/>
    <property type="match status" value="2"/>
</dbReference>
<dbReference type="OrthoDB" id="2311396at2"/>
<evidence type="ECO:0000259" key="2">
    <source>
        <dbReference type="Pfam" id="PF01345"/>
    </source>
</evidence>
<dbReference type="STRING" id="1074467.JP39_02615"/>
<dbReference type="InterPro" id="IPR051172">
    <property type="entry name" value="Chlamydia_OmcB"/>
</dbReference>
<dbReference type="NCBIfam" id="TIGR01451">
    <property type="entry name" value="B_ant_repeat"/>
    <property type="match status" value="1"/>
</dbReference>
<dbReference type="AlphaFoldDB" id="A0A0K2LAR9"/>
<protein>
    <recommendedName>
        <fullName evidence="2">DUF11 domain-containing protein</fullName>
    </recommendedName>
</protein>